<reference evidence="2" key="1">
    <citation type="submission" date="2021-11" db="EMBL/GenBank/DDBJ databases">
        <authorList>
            <person name="Herlambang A."/>
            <person name="Guo Y."/>
            <person name="Takashima Y."/>
            <person name="Nishizawa T."/>
        </authorList>
    </citation>
    <scope>NUCLEOTIDE SEQUENCE</scope>
    <source>
        <strain evidence="2">E1425</strain>
    </source>
</reference>
<organism evidence="2 3">
    <name type="scientific">Entomortierella parvispora</name>
    <dbReference type="NCBI Taxonomy" id="205924"/>
    <lineage>
        <taxon>Eukaryota</taxon>
        <taxon>Fungi</taxon>
        <taxon>Fungi incertae sedis</taxon>
        <taxon>Mucoromycota</taxon>
        <taxon>Mortierellomycotina</taxon>
        <taxon>Mortierellomycetes</taxon>
        <taxon>Mortierellales</taxon>
        <taxon>Mortierellaceae</taxon>
        <taxon>Entomortierella</taxon>
    </lineage>
</organism>
<gene>
    <name evidence="2" type="ORF">EMPS_04892</name>
</gene>
<feature type="signal peptide" evidence="1">
    <location>
        <begin position="1"/>
        <end position="24"/>
    </location>
</feature>
<dbReference type="Proteomes" id="UP000827284">
    <property type="component" value="Unassembled WGS sequence"/>
</dbReference>
<dbReference type="EMBL" id="BQFW01000007">
    <property type="protein sequence ID" value="GJJ72534.1"/>
    <property type="molecule type" value="Genomic_DNA"/>
</dbReference>
<name>A0A9P3LW00_9FUNG</name>
<protein>
    <submittedName>
        <fullName evidence="2">Uncharacterized protein</fullName>
    </submittedName>
</protein>
<sequence>MKFSATSTIIALAMICTLTTVTECAPLAAFEVEAQAPPAPTPTSHCKGGPVHDKRGYECPMDEVVAQAPAAPNPTSHCQGGPIHIKRGYECPM</sequence>
<keyword evidence="1" id="KW-0732">Signal</keyword>
<evidence type="ECO:0000256" key="1">
    <source>
        <dbReference type="SAM" id="SignalP"/>
    </source>
</evidence>
<feature type="chain" id="PRO_5040280924" evidence="1">
    <location>
        <begin position="25"/>
        <end position="93"/>
    </location>
</feature>
<dbReference type="OrthoDB" id="10554417at2759"/>
<keyword evidence="3" id="KW-1185">Reference proteome</keyword>
<dbReference type="AlphaFoldDB" id="A0A9P3LW00"/>
<proteinExistence type="predicted"/>
<evidence type="ECO:0000313" key="3">
    <source>
        <dbReference type="Proteomes" id="UP000827284"/>
    </source>
</evidence>
<comment type="caution">
    <text evidence="2">The sequence shown here is derived from an EMBL/GenBank/DDBJ whole genome shotgun (WGS) entry which is preliminary data.</text>
</comment>
<accession>A0A9P3LW00</accession>
<evidence type="ECO:0000313" key="2">
    <source>
        <dbReference type="EMBL" id="GJJ72534.1"/>
    </source>
</evidence>
<reference evidence="2" key="2">
    <citation type="journal article" date="2022" name="Microbiol. Resour. Announc.">
        <title>Whole-Genome Sequence of Entomortierella parvispora E1425, a Mucoromycotan Fungus Associated with Burkholderiaceae-Related Endosymbiotic Bacteria.</title>
        <authorList>
            <person name="Herlambang A."/>
            <person name="Guo Y."/>
            <person name="Takashima Y."/>
            <person name="Narisawa K."/>
            <person name="Ohta H."/>
            <person name="Nishizawa T."/>
        </authorList>
    </citation>
    <scope>NUCLEOTIDE SEQUENCE</scope>
    <source>
        <strain evidence="2">E1425</strain>
    </source>
</reference>